<keyword evidence="2" id="KW-1185">Reference proteome</keyword>
<evidence type="ECO:0000313" key="1">
    <source>
        <dbReference type="EMBL" id="ALG70103.1"/>
    </source>
</evidence>
<gene>
    <name evidence="1" type="ORF">AL072_03295</name>
</gene>
<proteinExistence type="predicted"/>
<evidence type="ECO:0000313" key="2">
    <source>
        <dbReference type="Proteomes" id="UP000069935"/>
    </source>
</evidence>
<dbReference type="RefSeq" id="WP_060721690.1">
    <property type="nucleotide sequence ID" value="NZ_CP012401.1"/>
</dbReference>
<protein>
    <submittedName>
        <fullName evidence="1">Uncharacterized protein</fullName>
    </submittedName>
</protein>
<reference evidence="2" key="1">
    <citation type="submission" date="2015-08" db="EMBL/GenBank/DDBJ databases">
        <title>Complete Genome Sequence of Azospirillum thiophilum BV-S.</title>
        <authorList>
            <person name="Fomenkov A."/>
            <person name="Vincze T."/>
            <person name="Grabovich M."/>
            <person name="Dubinina G."/>
            <person name="Orlova M."/>
            <person name="Belousova E."/>
            <person name="Roberts R.J."/>
        </authorList>
    </citation>
    <scope>NUCLEOTIDE SEQUENCE [LARGE SCALE GENOMIC DNA]</scope>
    <source>
        <strain evidence="2">BV-S</strain>
    </source>
</reference>
<sequence length="114" mass="13226">MKYSETSFSYASKFYKLRNWNDTFRADGLPSLDACTEIYKVVWYLDEFEDEDWFVIAPSGEILTEFNLPYEHEDGEVYCEADDVEWISEEERISIAAESGNIAPPLPPHIDDAQ</sequence>
<name>A0AAC8ZT39_9PROT</name>
<dbReference type="KEGG" id="ati:AL072_03295"/>
<reference evidence="1 2" key="2">
    <citation type="journal article" date="2016" name="Genome Announc.">
        <title>Complete Genome Sequence of a Strain of Azospirillum thiophilum Isolated from a Sulfide Spring.</title>
        <authorList>
            <person name="Fomenkov A."/>
            <person name="Vincze T."/>
            <person name="Grabovich M."/>
            <person name="Anton B.P."/>
            <person name="Dubinina G."/>
            <person name="Orlova M."/>
            <person name="Belousova E."/>
            <person name="Roberts R.J."/>
        </authorList>
    </citation>
    <scope>NUCLEOTIDE SEQUENCE [LARGE SCALE GENOMIC DNA]</scope>
    <source>
        <strain evidence="1 2">BV-S</strain>
    </source>
</reference>
<accession>A0AAC8ZT39</accession>
<dbReference type="Proteomes" id="UP000069935">
    <property type="component" value="Chromosome 1"/>
</dbReference>
<dbReference type="EMBL" id="CP012401">
    <property type="protein sequence ID" value="ALG70103.1"/>
    <property type="molecule type" value="Genomic_DNA"/>
</dbReference>
<dbReference type="AlphaFoldDB" id="A0AAC8ZT39"/>
<organism evidence="1 2">
    <name type="scientific">Azospirillum thiophilum</name>
    <dbReference type="NCBI Taxonomy" id="528244"/>
    <lineage>
        <taxon>Bacteria</taxon>
        <taxon>Pseudomonadati</taxon>
        <taxon>Pseudomonadota</taxon>
        <taxon>Alphaproteobacteria</taxon>
        <taxon>Rhodospirillales</taxon>
        <taxon>Azospirillaceae</taxon>
        <taxon>Azospirillum</taxon>
    </lineage>
</organism>